<dbReference type="RefSeq" id="WP_182498273.1">
    <property type="nucleotide sequence ID" value="NZ_BMKM01000008.1"/>
</dbReference>
<evidence type="ECO:0000313" key="1">
    <source>
        <dbReference type="EMBL" id="GGE28184.1"/>
    </source>
</evidence>
<protein>
    <submittedName>
        <fullName evidence="1">Uncharacterized protein</fullName>
    </submittedName>
</protein>
<dbReference type="EMBL" id="BMKM01000008">
    <property type="protein sequence ID" value="GGE28184.1"/>
    <property type="molecule type" value="Genomic_DNA"/>
</dbReference>
<gene>
    <name evidence="1" type="ORF">GCM10011516_27290</name>
</gene>
<sequence>MAQELNEQKKIFNENWGFHKLVKDVSDYTLTPFFQLMDMPCLKVFGIAQMMLDEADLNSIQTSKKEL</sequence>
<comment type="caution">
    <text evidence="1">The sequence shown here is derived from an EMBL/GenBank/DDBJ whole genome shotgun (WGS) entry which is preliminary data.</text>
</comment>
<name>A0A8H9G377_9SPHI</name>
<dbReference type="Proteomes" id="UP000614460">
    <property type="component" value="Unassembled WGS sequence"/>
</dbReference>
<reference evidence="1" key="2">
    <citation type="submission" date="2020-09" db="EMBL/GenBank/DDBJ databases">
        <authorList>
            <person name="Sun Q."/>
            <person name="Zhou Y."/>
        </authorList>
    </citation>
    <scope>NUCLEOTIDE SEQUENCE</scope>
    <source>
        <strain evidence="1">CGMCC 1.15966</strain>
    </source>
</reference>
<evidence type="ECO:0000313" key="2">
    <source>
        <dbReference type="Proteomes" id="UP000614460"/>
    </source>
</evidence>
<dbReference type="AlphaFoldDB" id="A0A8H9G377"/>
<proteinExistence type="predicted"/>
<keyword evidence="2" id="KW-1185">Reference proteome</keyword>
<reference evidence="1" key="1">
    <citation type="journal article" date="2014" name="Int. J. Syst. Evol. Microbiol.">
        <title>Complete genome sequence of Corynebacterium casei LMG S-19264T (=DSM 44701T), isolated from a smear-ripened cheese.</title>
        <authorList>
            <consortium name="US DOE Joint Genome Institute (JGI-PGF)"/>
            <person name="Walter F."/>
            <person name="Albersmeier A."/>
            <person name="Kalinowski J."/>
            <person name="Ruckert C."/>
        </authorList>
    </citation>
    <scope>NUCLEOTIDE SEQUENCE</scope>
    <source>
        <strain evidence="1">CGMCC 1.15966</strain>
    </source>
</reference>
<accession>A0A8H9G377</accession>
<organism evidence="1 2">
    <name type="scientific">Sphingobacterium cellulitidis</name>
    <dbReference type="NCBI Taxonomy" id="1768011"/>
    <lineage>
        <taxon>Bacteria</taxon>
        <taxon>Pseudomonadati</taxon>
        <taxon>Bacteroidota</taxon>
        <taxon>Sphingobacteriia</taxon>
        <taxon>Sphingobacteriales</taxon>
        <taxon>Sphingobacteriaceae</taxon>
        <taxon>Sphingobacterium</taxon>
    </lineage>
</organism>